<evidence type="ECO:0000313" key="1">
    <source>
        <dbReference type="EMBL" id="CCD51928.1"/>
    </source>
</evidence>
<dbReference type="Proteomes" id="UP000008177">
    <property type="component" value="Unplaced contigs"/>
</dbReference>
<dbReference type="EMBL" id="FQ790338">
    <property type="protein sequence ID" value="CCD51928.1"/>
    <property type="molecule type" value="Genomic_DNA"/>
</dbReference>
<accession>G2YJL1</accession>
<organism evidence="1 2">
    <name type="scientific">Botryotinia fuckeliana (strain T4)</name>
    <name type="common">Noble rot fungus</name>
    <name type="synonym">Botrytis cinerea</name>
    <dbReference type="NCBI Taxonomy" id="999810"/>
    <lineage>
        <taxon>Eukaryota</taxon>
        <taxon>Fungi</taxon>
        <taxon>Dikarya</taxon>
        <taxon>Ascomycota</taxon>
        <taxon>Pezizomycotina</taxon>
        <taxon>Leotiomycetes</taxon>
        <taxon>Helotiales</taxon>
        <taxon>Sclerotiniaceae</taxon>
        <taxon>Botrytis</taxon>
    </lineage>
</organism>
<dbReference type="AlphaFoldDB" id="G2YJL1"/>
<protein>
    <submittedName>
        <fullName evidence="1">Uncharacterized protein</fullName>
    </submittedName>
</protein>
<dbReference type="HOGENOM" id="CLU_2637793_0_0_1"/>
<reference evidence="2" key="1">
    <citation type="journal article" date="2011" name="PLoS Genet.">
        <title>Genomic analysis of the necrotrophic fungal pathogens Sclerotinia sclerotiorum and Botrytis cinerea.</title>
        <authorList>
            <person name="Amselem J."/>
            <person name="Cuomo C.A."/>
            <person name="van Kan J.A."/>
            <person name="Viaud M."/>
            <person name="Benito E.P."/>
            <person name="Couloux A."/>
            <person name="Coutinho P.M."/>
            <person name="de Vries R.P."/>
            <person name="Dyer P.S."/>
            <person name="Fillinger S."/>
            <person name="Fournier E."/>
            <person name="Gout L."/>
            <person name="Hahn M."/>
            <person name="Kohn L."/>
            <person name="Lapalu N."/>
            <person name="Plummer K.M."/>
            <person name="Pradier J.M."/>
            <person name="Quevillon E."/>
            <person name="Sharon A."/>
            <person name="Simon A."/>
            <person name="ten Have A."/>
            <person name="Tudzynski B."/>
            <person name="Tudzynski P."/>
            <person name="Wincker P."/>
            <person name="Andrew M."/>
            <person name="Anthouard V."/>
            <person name="Beever R.E."/>
            <person name="Beffa R."/>
            <person name="Benoit I."/>
            <person name="Bouzid O."/>
            <person name="Brault B."/>
            <person name="Chen Z."/>
            <person name="Choquer M."/>
            <person name="Collemare J."/>
            <person name="Cotton P."/>
            <person name="Danchin E.G."/>
            <person name="Da Silva C."/>
            <person name="Gautier A."/>
            <person name="Giraud C."/>
            <person name="Giraud T."/>
            <person name="Gonzalez C."/>
            <person name="Grossetete S."/>
            <person name="Guldener U."/>
            <person name="Henrissat B."/>
            <person name="Howlett B.J."/>
            <person name="Kodira C."/>
            <person name="Kretschmer M."/>
            <person name="Lappartient A."/>
            <person name="Leroch M."/>
            <person name="Levis C."/>
            <person name="Mauceli E."/>
            <person name="Neuveglise C."/>
            <person name="Oeser B."/>
            <person name="Pearson M."/>
            <person name="Poulain J."/>
            <person name="Poussereau N."/>
            <person name="Quesneville H."/>
            <person name="Rascle C."/>
            <person name="Schumacher J."/>
            <person name="Segurens B."/>
            <person name="Sexton A."/>
            <person name="Silva E."/>
            <person name="Sirven C."/>
            <person name="Soanes D.M."/>
            <person name="Talbot N.J."/>
            <person name="Templeton M."/>
            <person name="Yandava C."/>
            <person name="Yarden O."/>
            <person name="Zeng Q."/>
            <person name="Rollins J.A."/>
            <person name="Lebrun M.H."/>
            <person name="Dickman M."/>
        </authorList>
    </citation>
    <scope>NUCLEOTIDE SEQUENCE [LARGE SCALE GENOMIC DNA]</scope>
    <source>
        <strain evidence="2">T4</strain>
    </source>
</reference>
<dbReference type="InParanoid" id="G2YJL1"/>
<sequence>MSATPSDHFPLSRKHLWGPERRRLSAHLIQKAFDALPGSRSSETIASKPYKTVKRPYEQHRYTGKARLWIGGFWNGI</sequence>
<name>G2YJL1_BOTF4</name>
<gene>
    <name evidence="1" type="ORF">BofuT4_P084520.1</name>
</gene>
<dbReference type="STRING" id="999810.G2YJL1"/>
<evidence type="ECO:0000313" key="2">
    <source>
        <dbReference type="Proteomes" id="UP000008177"/>
    </source>
</evidence>
<proteinExistence type="predicted"/>